<organism evidence="2 3">
    <name type="scientific">Araneus ventricosus</name>
    <name type="common">Orbweaver spider</name>
    <name type="synonym">Epeira ventricosa</name>
    <dbReference type="NCBI Taxonomy" id="182803"/>
    <lineage>
        <taxon>Eukaryota</taxon>
        <taxon>Metazoa</taxon>
        <taxon>Ecdysozoa</taxon>
        <taxon>Arthropoda</taxon>
        <taxon>Chelicerata</taxon>
        <taxon>Arachnida</taxon>
        <taxon>Araneae</taxon>
        <taxon>Araneomorphae</taxon>
        <taxon>Entelegynae</taxon>
        <taxon>Araneoidea</taxon>
        <taxon>Araneidae</taxon>
        <taxon>Araneus</taxon>
    </lineage>
</organism>
<reference evidence="2 3" key="1">
    <citation type="journal article" date="2019" name="Sci. Rep.">
        <title>Orb-weaving spider Araneus ventricosus genome elucidates the spidroin gene catalogue.</title>
        <authorList>
            <person name="Kono N."/>
            <person name="Nakamura H."/>
            <person name="Ohtoshi R."/>
            <person name="Moran D.A.P."/>
            <person name="Shinohara A."/>
            <person name="Yoshida Y."/>
            <person name="Fujiwara M."/>
            <person name="Mori M."/>
            <person name="Tomita M."/>
            <person name="Arakawa K."/>
        </authorList>
    </citation>
    <scope>NUCLEOTIDE SEQUENCE [LARGE SCALE GENOMIC DNA]</scope>
</reference>
<dbReference type="AlphaFoldDB" id="A0A4Y2TTV4"/>
<name>A0A4Y2TTV4_ARAVE</name>
<dbReference type="Proteomes" id="UP000499080">
    <property type="component" value="Unassembled WGS sequence"/>
</dbReference>
<sequence length="98" mass="11142">MVWRATGPIHGGSSVESVFEPATLRSRGRDLTTRPPRPQQNSGRTLKKSLKQMVDDLYKEHHILNSELTQTILFRYRCRLLVVVPVCHCVAITSTEIL</sequence>
<feature type="region of interest" description="Disordered" evidence="1">
    <location>
        <begin position="22"/>
        <end position="45"/>
    </location>
</feature>
<keyword evidence="3" id="KW-1185">Reference proteome</keyword>
<evidence type="ECO:0000313" key="3">
    <source>
        <dbReference type="Proteomes" id="UP000499080"/>
    </source>
</evidence>
<gene>
    <name evidence="2" type="ORF">AVEN_154146_1</name>
</gene>
<dbReference type="EMBL" id="BGPR01031160">
    <property type="protein sequence ID" value="GBO04043.1"/>
    <property type="molecule type" value="Genomic_DNA"/>
</dbReference>
<proteinExistence type="predicted"/>
<protein>
    <submittedName>
        <fullName evidence="2">Uncharacterized protein</fullName>
    </submittedName>
</protein>
<comment type="caution">
    <text evidence="2">The sequence shown here is derived from an EMBL/GenBank/DDBJ whole genome shotgun (WGS) entry which is preliminary data.</text>
</comment>
<evidence type="ECO:0000256" key="1">
    <source>
        <dbReference type="SAM" id="MobiDB-lite"/>
    </source>
</evidence>
<accession>A0A4Y2TTV4</accession>
<evidence type="ECO:0000313" key="2">
    <source>
        <dbReference type="EMBL" id="GBO04043.1"/>
    </source>
</evidence>